<dbReference type="EMBL" id="JAOPGA020000608">
    <property type="protein sequence ID" value="KAL0479927.1"/>
    <property type="molecule type" value="Genomic_DNA"/>
</dbReference>
<comment type="caution">
    <text evidence="1">The sequence shown here is derived from an EMBL/GenBank/DDBJ whole genome shotgun (WGS) entry which is preliminary data.</text>
</comment>
<dbReference type="Proteomes" id="UP001431209">
    <property type="component" value="Unassembled WGS sequence"/>
</dbReference>
<dbReference type="PANTHER" id="PTHR43016">
    <property type="entry name" value="PRESEQUENCE PROTEASE"/>
    <property type="match status" value="1"/>
</dbReference>
<name>A0AAW2YRD6_9EUKA</name>
<dbReference type="GO" id="GO:0046872">
    <property type="term" value="F:metal ion binding"/>
    <property type="evidence" value="ECO:0007669"/>
    <property type="project" value="InterPro"/>
</dbReference>
<accession>A0AAW2YRD6</accession>
<keyword evidence="2" id="KW-1185">Reference proteome</keyword>
<organism evidence="1 2">
    <name type="scientific">Acrasis kona</name>
    <dbReference type="NCBI Taxonomy" id="1008807"/>
    <lineage>
        <taxon>Eukaryota</taxon>
        <taxon>Discoba</taxon>
        <taxon>Heterolobosea</taxon>
        <taxon>Tetramitia</taxon>
        <taxon>Eutetramitia</taxon>
        <taxon>Acrasidae</taxon>
        <taxon>Acrasis</taxon>
    </lineage>
</organism>
<evidence type="ECO:0000313" key="1">
    <source>
        <dbReference type="EMBL" id="KAL0479927.1"/>
    </source>
</evidence>
<evidence type="ECO:0008006" key="3">
    <source>
        <dbReference type="Google" id="ProtNLM"/>
    </source>
</evidence>
<dbReference type="PANTHER" id="PTHR43016:SF16">
    <property type="entry name" value="METALLOPROTEASE, PUTATIVE (AFU_ORTHOLOGUE AFUA_4G07610)-RELATED"/>
    <property type="match status" value="1"/>
</dbReference>
<dbReference type="InterPro" id="IPR011249">
    <property type="entry name" value="Metalloenz_LuxS/M16"/>
</dbReference>
<sequence>MITLTPQVNTNIAIATEASDDDGCPHVLEHLIFLGSDDYPYKGVLDKLANRRALMLILTRITHATS</sequence>
<dbReference type="Gene3D" id="3.30.830.10">
    <property type="entry name" value="Metalloenzyme, LuxS/M16 peptidase-like"/>
    <property type="match status" value="1"/>
</dbReference>
<evidence type="ECO:0000313" key="2">
    <source>
        <dbReference type="Proteomes" id="UP001431209"/>
    </source>
</evidence>
<reference evidence="1 2" key="1">
    <citation type="submission" date="2024-03" db="EMBL/GenBank/DDBJ databases">
        <title>The Acrasis kona genome and developmental transcriptomes reveal deep origins of eukaryotic multicellular pathways.</title>
        <authorList>
            <person name="Sheikh S."/>
            <person name="Fu C.-J."/>
            <person name="Brown M.W."/>
            <person name="Baldauf S.L."/>
        </authorList>
    </citation>
    <scope>NUCLEOTIDE SEQUENCE [LARGE SCALE GENOMIC DNA]</scope>
    <source>
        <strain evidence="1 2">ATCC MYA-3509</strain>
    </source>
</reference>
<dbReference type="AlphaFoldDB" id="A0AAW2YRD6"/>
<proteinExistence type="predicted"/>
<gene>
    <name evidence="1" type="ORF">AKO1_000673</name>
</gene>
<protein>
    <recommendedName>
        <fullName evidence="3">Peptidase M16 N-terminal domain-containing protein</fullName>
    </recommendedName>
</protein>
<dbReference type="SUPFAM" id="SSF63411">
    <property type="entry name" value="LuxS/MPP-like metallohydrolase"/>
    <property type="match status" value="1"/>
</dbReference>